<evidence type="ECO:0000256" key="3">
    <source>
        <dbReference type="ARBA" id="ARBA00022827"/>
    </source>
</evidence>
<name>A0ABR6XVM6_9BURK</name>
<dbReference type="NCBIfam" id="TIGR03862">
    <property type="entry name" value="flavo_PP4765"/>
    <property type="match status" value="1"/>
</dbReference>
<keyword evidence="2" id="KW-0285">Flavoprotein</keyword>
<feature type="domain" description="RsdA/BaiN/AoA(So)-like Rossmann fold-like" evidence="4">
    <location>
        <begin position="9"/>
        <end position="402"/>
    </location>
</feature>
<dbReference type="InterPro" id="IPR057661">
    <property type="entry name" value="RsdA/BaiN/AoA(So)_Rossmann"/>
</dbReference>
<dbReference type="InterPro" id="IPR023166">
    <property type="entry name" value="BaiN-like_dom_sf"/>
</dbReference>
<dbReference type="Pfam" id="PF22780">
    <property type="entry name" value="HI0933_like_1st"/>
    <property type="match status" value="1"/>
</dbReference>
<dbReference type="Gene3D" id="1.10.8.260">
    <property type="entry name" value="HI0933 insert domain-like"/>
    <property type="match status" value="1"/>
</dbReference>
<keyword evidence="7" id="KW-1185">Reference proteome</keyword>
<dbReference type="PRINTS" id="PR00419">
    <property type="entry name" value="ADXRDTASE"/>
</dbReference>
<dbReference type="Pfam" id="PF03486">
    <property type="entry name" value="HI0933_like"/>
    <property type="match status" value="1"/>
</dbReference>
<dbReference type="InterPro" id="IPR004792">
    <property type="entry name" value="BaiN-like"/>
</dbReference>
<dbReference type="Proteomes" id="UP000643610">
    <property type="component" value="Unassembled WGS sequence"/>
</dbReference>
<dbReference type="SUPFAM" id="SSF160996">
    <property type="entry name" value="HI0933 insert domain-like"/>
    <property type="match status" value="1"/>
</dbReference>
<keyword evidence="3" id="KW-0274">FAD</keyword>
<evidence type="ECO:0000256" key="2">
    <source>
        <dbReference type="ARBA" id="ARBA00022630"/>
    </source>
</evidence>
<sequence length="422" mass="46295">MRSDDHQIVAIIGAGPAGLMAAEQVARAGFEVHVYDAMPSAGRKFLLAGKSGMNLSHAEEFDQFKSRYRQNADILAPSLRQFDANKIREWAGKLGVETFIGTSGRIFPIDMKAAPLLRAWLHRLKADGVRFHMRHKWVGVEHQQLRFSTPEGIVNQTFKAIIFALGGASWQRLGSDGKWAEIFASEKIATMPFQPSNCGFVVGWSDYFKQKFAGTPLTNVNVSLKNIHKETFSKTGQFVITERGVEGSLIYAFSADIRETIQASGCAELALDLLPGKSQERVIEELSSPRGSRSLSSHLRSKLGLHPVHCALLHENLPVSVIQDNVALAKSIKALPLRLQSPFPIDEAISSAGGVAFAEVNEDFMLISKPGWFCAGEMLDWEAPTGGYLLSACFATGVTAGQGVVNWLRQKELVVGEKENDR</sequence>
<dbReference type="InterPro" id="IPR036188">
    <property type="entry name" value="FAD/NAD-bd_sf"/>
</dbReference>
<dbReference type="InterPro" id="IPR022460">
    <property type="entry name" value="Flavoprotein_PP4765"/>
</dbReference>
<dbReference type="PANTHER" id="PTHR42887:SF1">
    <property type="entry name" value="BLR3961 PROTEIN"/>
    <property type="match status" value="1"/>
</dbReference>
<gene>
    <name evidence="6" type="ORF">H8K33_18615</name>
</gene>
<dbReference type="PANTHER" id="PTHR42887">
    <property type="entry name" value="OS12G0638800 PROTEIN"/>
    <property type="match status" value="1"/>
</dbReference>
<comment type="cofactor">
    <cofactor evidence="1">
        <name>FAD</name>
        <dbReference type="ChEBI" id="CHEBI:57692"/>
    </cofactor>
</comment>
<reference evidence="6 7" key="1">
    <citation type="submission" date="2020-08" db="EMBL/GenBank/DDBJ databases">
        <title>Novel species isolated from subtropical streams in China.</title>
        <authorList>
            <person name="Lu H."/>
        </authorList>
    </citation>
    <scope>NUCLEOTIDE SEQUENCE [LARGE SCALE GENOMIC DNA]</scope>
    <source>
        <strain evidence="6 7">KCTC 52442</strain>
    </source>
</reference>
<dbReference type="InterPro" id="IPR055178">
    <property type="entry name" value="RsdA/BaiN/AoA(So)-like_dom"/>
</dbReference>
<dbReference type="Gene3D" id="2.40.30.10">
    <property type="entry name" value="Translation factors"/>
    <property type="match status" value="1"/>
</dbReference>
<feature type="domain" description="RsdA/BaiN/AoA(So)-like insert" evidence="5">
    <location>
        <begin position="194"/>
        <end position="350"/>
    </location>
</feature>
<proteinExistence type="predicted"/>
<evidence type="ECO:0000259" key="4">
    <source>
        <dbReference type="Pfam" id="PF03486"/>
    </source>
</evidence>
<evidence type="ECO:0000259" key="5">
    <source>
        <dbReference type="Pfam" id="PF22780"/>
    </source>
</evidence>
<protein>
    <submittedName>
        <fullName evidence="6">TIGR03862 family flavoprotein</fullName>
    </submittedName>
</protein>
<dbReference type="Gene3D" id="3.50.50.60">
    <property type="entry name" value="FAD/NAD(P)-binding domain"/>
    <property type="match status" value="1"/>
</dbReference>
<evidence type="ECO:0000313" key="7">
    <source>
        <dbReference type="Proteomes" id="UP000643610"/>
    </source>
</evidence>
<dbReference type="RefSeq" id="WP_186892567.1">
    <property type="nucleotide sequence ID" value="NZ_JACOFU010000010.1"/>
</dbReference>
<evidence type="ECO:0000256" key="1">
    <source>
        <dbReference type="ARBA" id="ARBA00001974"/>
    </source>
</evidence>
<accession>A0ABR6XVM6</accession>
<dbReference type="EMBL" id="JACOFU010000010">
    <property type="protein sequence ID" value="MBC3833525.1"/>
    <property type="molecule type" value="Genomic_DNA"/>
</dbReference>
<organism evidence="6 7">
    <name type="scientific">Undibacterium amnicola</name>
    <dbReference type="NCBI Taxonomy" id="1834038"/>
    <lineage>
        <taxon>Bacteria</taxon>
        <taxon>Pseudomonadati</taxon>
        <taxon>Pseudomonadota</taxon>
        <taxon>Betaproteobacteria</taxon>
        <taxon>Burkholderiales</taxon>
        <taxon>Oxalobacteraceae</taxon>
        <taxon>Undibacterium</taxon>
    </lineage>
</organism>
<comment type="caution">
    <text evidence="6">The sequence shown here is derived from an EMBL/GenBank/DDBJ whole genome shotgun (WGS) entry which is preliminary data.</text>
</comment>
<dbReference type="SUPFAM" id="SSF51905">
    <property type="entry name" value="FAD/NAD(P)-binding domain"/>
    <property type="match status" value="1"/>
</dbReference>
<evidence type="ECO:0000313" key="6">
    <source>
        <dbReference type="EMBL" id="MBC3833525.1"/>
    </source>
</evidence>
<dbReference type="NCBIfam" id="TIGR00275">
    <property type="entry name" value="aminoacetone oxidase family FAD-binding enzyme"/>
    <property type="match status" value="1"/>
</dbReference>